<dbReference type="Gene3D" id="2.40.260.10">
    <property type="entry name" value="Sortase"/>
    <property type="match status" value="1"/>
</dbReference>
<dbReference type="CDD" id="cd05829">
    <property type="entry name" value="Sortase_F"/>
    <property type="match status" value="1"/>
</dbReference>
<proteinExistence type="predicted"/>
<feature type="region of interest" description="Disordered" evidence="2">
    <location>
        <begin position="1"/>
        <end position="22"/>
    </location>
</feature>
<gene>
    <name evidence="3" type="ORF">GCM10023258_28770</name>
</gene>
<dbReference type="RefSeq" id="WP_345508191.1">
    <property type="nucleotide sequence ID" value="NZ_BAABIW010000018.1"/>
</dbReference>
<accession>A0ABP9JIH2</accession>
<sequence length="250" mass="25487">MTDPSDHDSPAPGSTGSSARRRVAAAVAAALLAGAGTAWLTRPNDPVPTTTQPVRTSTDAVTPDGVTPGTAVSGSAVRSPADRAAARRSATARSAAPAPAATVPSPDRLRIGRLGVDMRIVPVGVSGDGEMALPSTPALAGWYAYGPRPGERSGATVLAAHLDMPGYGIGPIAGIGSLRRGDVLSVRSGPTVRSYTVTSVESTRKTALDLDALFARDGPARLHVVTCGGDFDREARRYDENVVVTAEPTA</sequence>
<evidence type="ECO:0000313" key="4">
    <source>
        <dbReference type="Proteomes" id="UP001500427"/>
    </source>
</evidence>
<dbReference type="InterPro" id="IPR005754">
    <property type="entry name" value="Sortase"/>
</dbReference>
<name>A0ABP9JIH2_9MICO</name>
<keyword evidence="4" id="KW-1185">Reference proteome</keyword>
<dbReference type="EMBL" id="BAABIW010000018">
    <property type="protein sequence ID" value="GAA5030981.1"/>
    <property type="molecule type" value="Genomic_DNA"/>
</dbReference>
<comment type="caution">
    <text evidence="3">The sequence shown here is derived from an EMBL/GenBank/DDBJ whole genome shotgun (WGS) entry which is preliminary data.</text>
</comment>
<reference evidence="4" key="1">
    <citation type="journal article" date="2019" name="Int. J. Syst. Evol. Microbiol.">
        <title>The Global Catalogue of Microorganisms (GCM) 10K type strain sequencing project: providing services to taxonomists for standard genome sequencing and annotation.</title>
        <authorList>
            <consortium name="The Broad Institute Genomics Platform"/>
            <consortium name="The Broad Institute Genome Sequencing Center for Infectious Disease"/>
            <person name="Wu L."/>
            <person name="Ma J."/>
        </authorList>
    </citation>
    <scope>NUCLEOTIDE SEQUENCE [LARGE SCALE GENOMIC DNA]</scope>
    <source>
        <strain evidence="4">JCM 17687</strain>
    </source>
</reference>
<organism evidence="3 4">
    <name type="scientific">Terrabacter aeriphilus</name>
    <dbReference type="NCBI Taxonomy" id="515662"/>
    <lineage>
        <taxon>Bacteria</taxon>
        <taxon>Bacillati</taxon>
        <taxon>Actinomycetota</taxon>
        <taxon>Actinomycetes</taxon>
        <taxon>Micrococcales</taxon>
        <taxon>Intrasporangiaceae</taxon>
        <taxon>Terrabacter</taxon>
    </lineage>
</organism>
<dbReference type="Pfam" id="PF04203">
    <property type="entry name" value="Sortase"/>
    <property type="match status" value="1"/>
</dbReference>
<evidence type="ECO:0000256" key="1">
    <source>
        <dbReference type="ARBA" id="ARBA00022801"/>
    </source>
</evidence>
<protein>
    <recommendedName>
        <fullName evidence="5">Sortase family protein</fullName>
    </recommendedName>
</protein>
<feature type="compositionally biased region" description="Low complexity" evidence="2">
    <location>
        <begin position="86"/>
        <end position="106"/>
    </location>
</feature>
<feature type="region of interest" description="Disordered" evidence="2">
    <location>
        <begin position="35"/>
        <end position="106"/>
    </location>
</feature>
<feature type="compositionally biased region" description="Low complexity" evidence="2">
    <location>
        <begin position="13"/>
        <end position="22"/>
    </location>
</feature>
<evidence type="ECO:0000256" key="2">
    <source>
        <dbReference type="SAM" id="MobiDB-lite"/>
    </source>
</evidence>
<feature type="compositionally biased region" description="Polar residues" evidence="2">
    <location>
        <begin position="47"/>
        <end position="60"/>
    </location>
</feature>
<keyword evidence="1" id="KW-0378">Hydrolase</keyword>
<evidence type="ECO:0008006" key="5">
    <source>
        <dbReference type="Google" id="ProtNLM"/>
    </source>
</evidence>
<dbReference type="InterPro" id="IPR042001">
    <property type="entry name" value="Sortase_F"/>
</dbReference>
<dbReference type="Proteomes" id="UP001500427">
    <property type="component" value="Unassembled WGS sequence"/>
</dbReference>
<dbReference type="SUPFAM" id="SSF63817">
    <property type="entry name" value="Sortase"/>
    <property type="match status" value="1"/>
</dbReference>
<evidence type="ECO:0000313" key="3">
    <source>
        <dbReference type="EMBL" id="GAA5030981.1"/>
    </source>
</evidence>
<dbReference type="InterPro" id="IPR023365">
    <property type="entry name" value="Sortase_dom-sf"/>
</dbReference>